<keyword evidence="2" id="KW-1185">Reference proteome</keyword>
<protein>
    <submittedName>
        <fullName evidence="3 4">Uncharacterized protein LOC108816001 isoform X1</fullName>
    </submittedName>
</protein>
<accession>A0A6J0K7T4</accession>
<dbReference type="OrthoDB" id="2012753at2759"/>
<dbReference type="RefSeq" id="XP_018444056.1">
    <property type="nucleotide sequence ID" value="XM_018588554.2"/>
</dbReference>
<proteinExistence type="predicted"/>
<organism evidence="2 3">
    <name type="scientific">Raphanus sativus</name>
    <name type="common">Radish</name>
    <name type="synonym">Raphanus raphanistrum var. sativus</name>
    <dbReference type="NCBI Taxonomy" id="3726"/>
    <lineage>
        <taxon>Eukaryota</taxon>
        <taxon>Viridiplantae</taxon>
        <taxon>Streptophyta</taxon>
        <taxon>Embryophyta</taxon>
        <taxon>Tracheophyta</taxon>
        <taxon>Spermatophyta</taxon>
        <taxon>Magnoliopsida</taxon>
        <taxon>eudicotyledons</taxon>
        <taxon>Gunneridae</taxon>
        <taxon>Pentapetalae</taxon>
        <taxon>rosids</taxon>
        <taxon>malvids</taxon>
        <taxon>Brassicales</taxon>
        <taxon>Brassicaceae</taxon>
        <taxon>Brassiceae</taxon>
        <taxon>Raphanus</taxon>
    </lineage>
</organism>
<feature type="compositionally biased region" description="Basic and acidic residues" evidence="1">
    <location>
        <begin position="106"/>
        <end position="115"/>
    </location>
</feature>
<dbReference type="KEGG" id="rsz:108816001"/>
<evidence type="ECO:0000313" key="2">
    <source>
        <dbReference type="Proteomes" id="UP000504610"/>
    </source>
</evidence>
<evidence type="ECO:0000313" key="3">
    <source>
        <dbReference type="RefSeq" id="XP_018444055.1"/>
    </source>
</evidence>
<dbReference type="GeneID" id="108816001"/>
<dbReference type="AlphaFoldDB" id="A0A6J0K7T4"/>
<dbReference type="RefSeq" id="XP_018444055.1">
    <property type="nucleotide sequence ID" value="XM_018588553.2"/>
</dbReference>
<feature type="region of interest" description="Disordered" evidence="1">
    <location>
        <begin position="105"/>
        <end position="131"/>
    </location>
</feature>
<reference evidence="2" key="1">
    <citation type="journal article" date="2019" name="Database">
        <title>The radish genome database (RadishGD): an integrated information resource for radish genomics.</title>
        <authorList>
            <person name="Yu H.J."/>
            <person name="Baek S."/>
            <person name="Lee Y.J."/>
            <person name="Cho A."/>
            <person name="Mun J.H."/>
        </authorList>
    </citation>
    <scope>NUCLEOTIDE SEQUENCE [LARGE SCALE GENOMIC DNA]</scope>
    <source>
        <strain evidence="2">cv. WK10039</strain>
    </source>
</reference>
<sequence length="131" mass="14450">MNQIDSDVSNGSDSIHFFHSFLYQVFDVTRKVKEPRVISPRGSKTEEKQSQGVTDMGQVGRQQPHGDVNMEASISAEDVIRAGGFGAKDDIGSFLPVASDSTDFEESLRSARDYEEAQAEVQRPGLGWPKE</sequence>
<dbReference type="PANTHER" id="PTHR37250">
    <property type="entry name" value="OS05G0496000 PROTEIN"/>
    <property type="match status" value="1"/>
</dbReference>
<evidence type="ECO:0000313" key="4">
    <source>
        <dbReference type="RefSeq" id="XP_018444056.1"/>
    </source>
</evidence>
<dbReference type="PANTHER" id="PTHR37250:SF1">
    <property type="entry name" value="OS05G0496000 PROTEIN"/>
    <property type="match status" value="1"/>
</dbReference>
<dbReference type="Proteomes" id="UP000504610">
    <property type="component" value="Chromosome 7"/>
</dbReference>
<gene>
    <name evidence="3 4" type="primary">LOC108816001</name>
</gene>
<name>A0A6J0K7T4_RAPSA</name>
<evidence type="ECO:0000256" key="1">
    <source>
        <dbReference type="SAM" id="MobiDB-lite"/>
    </source>
</evidence>
<feature type="region of interest" description="Disordered" evidence="1">
    <location>
        <begin position="35"/>
        <end position="67"/>
    </location>
</feature>
<reference evidence="3 4" key="2">
    <citation type="submission" date="2025-04" db="UniProtKB">
        <authorList>
            <consortium name="RefSeq"/>
        </authorList>
    </citation>
    <scope>IDENTIFICATION</scope>
    <source>
        <tissue evidence="3 4">Leaf</tissue>
    </source>
</reference>